<dbReference type="InterPro" id="IPR048371">
    <property type="entry name" value="ZNHIT3_C"/>
</dbReference>
<gene>
    <name evidence="3" type="primary">Znhit3_1</name>
    <name evidence="6" type="synonym">Znhit3_0</name>
    <name evidence="3" type="ORF">CM83_73681</name>
    <name evidence="6" type="ORF">g.55756</name>
    <name evidence="5" type="ORF">g.55758</name>
</gene>
<dbReference type="Pfam" id="PF21373">
    <property type="entry name" value="ZNHIT3_C"/>
    <property type="match status" value="1"/>
</dbReference>
<dbReference type="AlphaFoldDB" id="A0A0A9XE79"/>
<evidence type="ECO:0000256" key="1">
    <source>
        <dbReference type="PROSITE-ProRule" id="PRU00453"/>
    </source>
</evidence>
<evidence type="ECO:0000313" key="6">
    <source>
        <dbReference type="EMBL" id="JAQ06758.1"/>
    </source>
</evidence>
<keyword evidence="1" id="KW-0863">Zinc-finger</keyword>
<reference evidence="3" key="2">
    <citation type="submission" date="2014-07" db="EMBL/GenBank/DDBJ databases">
        <authorList>
            <person name="Hull J."/>
        </authorList>
    </citation>
    <scope>NUCLEOTIDE SEQUENCE</scope>
</reference>
<dbReference type="InterPro" id="IPR007529">
    <property type="entry name" value="Znf_HIT"/>
</dbReference>
<evidence type="ECO:0000313" key="3">
    <source>
        <dbReference type="EMBL" id="JAG17956.1"/>
    </source>
</evidence>
<dbReference type="Pfam" id="PF04438">
    <property type="entry name" value="zf-HIT"/>
    <property type="match status" value="1"/>
</dbReference>
<accession>A0A0A9XE79</accession>
<evidence type="ECO:0000259" key="2">
    <source>
        <dbReference type="PROSITE" id="PS51083"/>
    </source>
</evidence>
<dbReference type="EMBL" id="GDHC01011871">
    <property type="protein sequence ID" value="JAQ06758.1"/>
    <property type="molecule type" value="Transcribed_RNA"/>
</dbReference>
<reference evidence="5" key="4">
    <citation type="journal article" date="2016" name="Gigascience">
        <title>De novo construction of an expanded transcriptome assembly for the western tarnished plant bug, Lygus hesperus.</title>
        <authorList>
            <person name="Tassone E.E."/>
            <person name="Geib S.M."/>
            <person name="Hall B."/>
            <person name="Fabrick J.A."/>
            <person name="Brent C.S."/>
            <person name="Hull J.J."/>
        </authorList>
    </citation>
    <scope>NUCLEOTIDE SEQUENCE</scope>
</reference>
<evidence type="ECO:0000313" key="5">
    <source>
        <dbReference type="EMBL" id="JAQ00375.1"/>
    </source>
</evidence>
<keyword evidence="1" id="KW-0862">Zinc</keyword>
<evidence type="ECO:0000313" key="4">
    <source>
        <dbReference type="EMBL" id="JAG48612.1"/>
    </source>
</evidence>
<dbReference type="EMBL" id="GBHO01025648">
    <property type="protein sequence ID" value="JAG17956.1"/>
    <property type="molecule type" value="Transcribed_RNA"/>
</dbReference>
<dbReference type="EMBL" id="GDHC01018254">
    <property type="protein sequence ID" value="JAQ00375.1"/>
    <property type="molecule type" value="Transcribed_RNA"/>
</dbReference>
<dbReference type="EMBL" id="GBRD01017215">
    <property type="protein sequence ID" value="JAG48612.1"/>
    <property type="molecule type" value="Transcribed_RNA"/>
</dbReference>
<keyword evidence="1" id="KW-0479">Metal-binding</keyword>
<reference evidence="4" key="3">
    <citation type="submission" date="2014-09" db="EMBL/GenBank/DDBJ databases">
        <authorList>
            <person name="Magalhaes I.L.F."/>
            <person name="Oliveira U."/>
            <person name="Santos F.R."/>
            <person name="Vidigal T.H.D.A."/>
            <person name="Brescovit A.D."/>
            <person name="Santos A.J."/>
        </authorList>
    </citation>
    <scope>NUCLEOTIDE SEQUENCE</scope>
</reference>
<dbReference type="GO" id="GO:0008270">
    <property type="term" value="F:zinc ion binding"/>
    <property type="evidence" value="ECO:0007669"/>
    <property type="project" value="UniProtKB-UniRule"/>
</dbReference>
<dbReference type="PROSITE" id="PS51083">
    <property type="entry name" value="ZF_HIT"/>
    <property type="match status" value="1"/>
</dbReference>
<dbReference type="SUPFAM" id="SSF144232">
    <property type="entry name" value="HIT/MYND zinc finger-like"/>
    <property type="match status" value="1"/>
</dbReference>
<name>A0A0A9XE79_LYGHE</name>
<dbReference type="CDD" id="cd23024">
    <property type="entry name" value="zf-HIT_ZNHIT2-3"/>
    <property type="match status" value="1"/>
</dbReference>
<organism evidence="3">
    <name type="scientific">Lygus hesperus</name>
    <name type="common">Western plant bug</name>
    <dbReference type="NCBI Taxonomy" id="30085"/>
    <lineage>
        <taxon>Eukaryota</taxon>
        <taxon>Metazoa</taxon>
        <taxon>Ecdysozoa</taxon>
        <taxon>Arthropoda</taxon>
        <taxon>Hexapoda</taxon>
        <taxon>Insecta</taxon>
        <taxon>Pterygota</taxon>
        <taxon>Neoptera</taxon>
        <taxon>Paraneoptera</taxon>
        <taxon>Hemiptera</taxon>
        <taxon>Heteroptera</taxon>
        <taxon>Panheteroptera</taxon>
        <taxon>Cimicomorpha</taxon>
        <taxon>Miridae</taxon>
        <taxon>Mirini</taxon>
        <taxon>Lygus</taxon>
    </lineage>
</organism>
<feature type="domain" description="HIT-type" evidence="2">
    <location>
        <begin position="8"/>
        <end position="42"/>
    </location>
</feature>
<reference evidence="3" key="1">
    <citation type="journal article" date="2014" name="PLoS ONE">
        <title>Transcriptome-Based Identification of ABC Transporters in the Western Tarnished Plant Bug Lygus hesperus.</title>
        <authorList>
            <person name="Hull J.J."/>
            <person name="Chaney K."/>
            <person name="Geib S.M."/>
            <person name="Fabrick J.A."/>
            <person name="Brent C.S."/>
            <person name="Walsh D."/>
            <person name="Lavine L.C."/>
        </authorList>
    </citation>
    <scope>NUCLEOTIDE SEQUENCE</scope>
</reference>
<dbReference type="Gene3D" id="3.30.60.190">
    <property type="match status" value="1"/>
</dbReference>
<protein>
    <submittedName>
        <fullName evidence="3">Zinc finger HIT domain-containing protein 3</fullName>
    </submittedName>
</protein>
<proteinExistence type="predicted"/>
<sequence length="148" mass="16366">MAVKVVTCVVCSKSDDVKYKCPTCKGPYCSVQCCKEHKLTNCTKSEKISHEGSSISDAGAAVVQQRPKYIYETEDTVAIERLERLKDSRKLREMLGNPHLRQMLETIDRSGDAAALIGEAMKEPIFTEMADECLRVISGGSDVESDDD</sequence>